<evidence type="ECO:0000313" key="4">
    <source>
        <dbReference type="EMBL" id="CAE0839235.1"/>
    </source>
</evidence>
<proteinExistence type="predicted"/>
<feature type="region of interest" description="Disordered" evidence="1">
    <location>
        <begin position="158"/>
        <end position="184"/>
    </location>
</feature>
<gene>
    <name evidence="4" type="ORF">EGYM00163_LOCUS50607</name>
</gene>
<keyword evidence="2" id="KW-1133">Transmembrane helix</keyword>
<dbReference type="AlphaFoldDB" id="A0A7S4LMM8"/>
<protein>
    <recommendedName>
        <fullName evidence="3">TPM domain-containing protein</fullName>
    </recommendedName>
</protein>
<dbReference type="InterPro" id="IPR007621">
    <property type="entry name" value="TPM_dom"/>
</dbReference>
<evidence type="ECO:0000256" key="1">
    <source>
        <dbReference type="SAM" id="MobiDB-lite"/>
    </source>
</evidence>
<dbReference type="PANTHER" id="PTHR30373:SF2">
    <property type="entry name" value="UPF0603 PROTEIN YGCG"/>
    <property type="match status" value="1"/>
</dbReference>
<dbReference type="Pfam" id="PF04536">
    <property type="entry name" value="TPM_phosphatase"/>
    <property type="match status" value="1"/>
</dbReference>
<dbReference type="Gene3D" id="3.10.310.50">
    <property type="match status" value="1"/>
</dbReference>
<keyword evidence="2" id="KW-0812">Transmembrane</keyword>
<evidence type="ECO:0000259" key="3">
    <source>
        <dbReference type="Pfam" id="PF04536"/>
    </source>
</evidence>
<organism evidence="4">
    <name type="scientific">Eutreptiella gymnastica</name>
    <dbReference type="NCBI Taxonomy" id="73025"/>
    <lineage>
        <taxon>Eukaryota</taxon>
        <taxon>Discoba</taxon>
        <taxon>Euglenozoa</taxon>
        <taxon>Euglenida</taxon>
        <taxon>Spirocuta</taxon>
        <taxon>Euglenophyceae</taxon>
        <taxon>Eutreptiales</taxon>
        <taxon>Eutreptiaceae</taxon>
        <taxon>Eutreptiella</taxon>
    </lineage>
</organism>
<sequence length="221" mass="24009">MANLGTPDVTLATEGDLLYADTPTIDYVYDNGAFLSKSTVNDLSAKLPDIEARTGYRINVVTLRKLVASDDAFQFADKLIEAWYPTAELGSKKAIFVLVKQSKEGGLVGGPSFSQTVPGSVIESIMNDNVNYLAGEEKFNQAITSSISRLDAVLSGKADPGPPKASLLSKPKDKPEQVSNYKTKEETTEKKNVYVFVFGALVLISFVAPMAQFFSYTDDKQ</sequence>
<dbReference type="EMBL" id="HBJA01147341">
    <property type="protein sequence ID" value="CAE0839235.1"/>
    <property type="molecule type" value="Transcribed_RNA"/>
</dbReference>
<feature type="transmembrane region" description="Helical" evidence="2">
    <location>
        <begin position="193"/>
        <end position="214"/>
    </location>
</feature>
<accession>A0A7S4LMM8</accession>
<name>A0A7S4LMM8_9EUGL</name>
<keyword evidence="2" id="KW-0472">Membrane</keyword>
<feature type="compositionally biased region" description="Basic and acidic residues" evidence="1">
    <location>
        <begin position="170"/>
        <end position="184"/>
    </location>
</feature>
<reference evidence="4" key="1">
    <citation type="submission" date="2021-01" db="EMBL/GenBank/DDBJ databases">
        <authorList>
            <person name="Corre E."/>
            <person name="Pelletier E."/>
            <person name="Niang G."/>
            <person name="Scheremetjew M."/>
            <person name="Finn R."/>
            <person name="Kale V."/>
            <person name="Holt S."/>
            <person name="Cochrane G."/>
            <person name="Meng A."/>
            <person name="Brown T."/>
            <person name="Cohen L."/>
        </authorList>
    </citation>
    <scope>NUCLEOTIDE SEQUENCE</scope>
    <source>
        <strain evidence="4">CCMP1594</strain>
    </source>
</reference>
<dbReference type="PANTHER" id="PTHR30373">
    <property type="entry name" value="UPF0603 PROTEIN YGCG"/>
    <property type="match status" value="1"/>
</dbReference>
<evidence type="ECO:0000256" key="2">
    <source>
        <dbReference type="SAM" id="Phobius"/>
    </source>
</evidence>
<feature type="domain" description="TPM" evidence="3">
    <location>
        <begin position="28"/>
        <end position="152"/>
    </location>
</feature>